<feature type="non-terminal residue" evidence="1">
    <location>
        <position position="78"/>
    </location>
</feature>
<proteinExistence type="predicted"/>
<protein>
    <submittedName>
        <fullName evidence="1">Uncharacterized protein</fullName>
    </submittedName>
</protein>
<dbReference type="EMBL" id="BARW01022482">
    <property type="protein sequence ID" value="GAI99889.1"/>
    <property type="molecule type" value="Genomic_DNA"/>
</dbReference>
<name>X1V5H0_9ZZZZ</name>
<accession>X1V5H0</accession>
<comment type="caution">
    <text evidence="1">The sequence shown here is derived from an EMBL/GenBank/DDBJ whole genome shotgun (WGS) entry which is preliminary data.</text>
</comment>
<evidence type="ECO:0000313" key="1">
    <source>
        <dbReference type="EMBL" id="GAI99889.1"/>
    </source>
</evidence>
<dbReference type="AlphaFoldDB" id="X1V5H0"/>
<organism evidence="1">
    <name type="scientific">marine sediment metagenome</name>
    <dbReference type="NCBI Taxonomy" id="412755"/>
    <lineage>
        <taxon>unclassified sequences</taxon>
        <taxon>metagenomes</taxon>
        <taxon>ecological metagenomes</taxon>
    </lineage>
</organism>
<sequence>MLNAILQTLKKVGIVRDYEITGNVGNGYFKKAGEWIMAEKGMKIPKKAEILPARPFVYKATESIKGKLQDVLKPAYEM</sequence>
<reference evidence="1" key="1">
    <citation type="journal article" date="2014" name="Front. Microbiol.">
        <title>High frequency of phylogenetically diverse reductive dehalogenase-homologous genes in deep subseafloor sedimentary metagenomes.</title>
        <authorList>
            <person name="Kawai M."/>
            <person name="Futagami T."/>
            <person name="Toyoda A."/>
            <person name="Takaki Y."/>
            <person name="Nishi S."/>
            <person name="Hori S."/>
            <person name="Arai W."/>
            <person name="Tsubouchi T."/>
            <person name="Morono Y."/>
            <person name="Uchiyama I."/>
            <person name="Ito T."/>
            <person name="Fujiyama A."/>
            <person name="Inagaki F."/>
            <person name="Takami H."/>
        </authorList>
    </citation>
    <scope>NUCLEOTIDE SEQUENCE</scope>
    <source>
        <strain evidence="1">Expedition CK06-06</strain>
    </source>
</reference>
<gene>
    <name evidence="1" type="ORF">S12H4_37511</name>
</gene>